<accession>A0ABR4QCK5</accession>
<evidence type="ECO:0000259" key="3">
    <source>
        <dbReference type="PROSITE" id="PS51848"/>
    </source>
</evidence>
<sequence length="417" mass="46489">MTTESPGPRRPPPRPPKSQYLLSKEVEVLAARQAAFRLSSASYPKGKNPFGESSDEESDTYDTNSVSATKTDTNPFADCESDDDDFNSRSEDKSAAHDAKEVKNSMEFVKVNKVASNPFDAIIDQAEERTAEVGSHGTSSPPFHQKVSESVEDMGNNKENPGILKPQHKRLAPKPPVPQSNSMEVLAADTAAASPHTLPSSASRRSLEGINEIAVRSPSATYQKNSTSCENVRKKGPAPPLPVGEKREIRAEGYVNYPKLRREIEEANARLSRYDNEIEVCKAKLISAGHDPVKSMKYKKKLAKLTEKRKSAVNNRLQEQALEDRHADVEYELRGILAKQEHLRTPQEQERADELLQLLLQIVQERDKLVEERTYPERTSAYRRKHNFCRSPSSALLSQSLLSLNTSKPSADVIRSD</sequence>
<dbReference type="Pfam" id="PF12130">
    <property type="entry name" value="bMERB_dom"/>
    <property type="match status" value="1"/>
</dbReference>
<feature type="region of interest" description="Disordered" evidence="2">
    <location>
        <begin position="37"/>
        <end position="107"/>
    </location>
</feature>
<proteinExistence type="predicted"/>
<gene>
    <name evidence="4" type="ORF">TcWFU_002548</name>
</gene>
<feature type="compositionally biased region" description="Polar residues" evidence="2">
    <location>
        <begin position="218"/>
        <end position="230"/>
    </location>
</feature>
<feature type="region of interest" description="Disordered" evidence="2">
    <location>
        <begin position="1"/>
        <end position="20"/>
    </location>
</feature>
<dbReference type="Proteomes" id="UP001651158">
    <property type="component" value="Unassembled WGS sequence"/>
</dbReference>
<evidence type="ECO:0000256" key="2">
    <source>
        <dbReference type="SAM" id="MobiDB-lite"/>
    </source>
</evidence>
<feature type="compositionally biased region" description="Basic and acidic residues" evidence="2">
    <location>
        <begin position="86"/>
        <end position="104"/>
    </location>
</feature>
<keyword evidence="1" id="KW-0175">Coiled coil</keyword>
<feature type="region of interest" description="Disordered" evidence="2">
    <location>
        <begin position="125"/>
        <end position="245"/>
    </location>
</feature>
<organism evidence="4 5">
    <name type="scientific">Taenia crassiceps</name>
    <dbReference type="NCBI Taxonomy" id="6207"/>
    <lineage>
        <taxon>Eukaryota</taxon>
        <taxon>Metazoa</taxon>
        <taxon>Spiralia</taxon>
        <taxon>Lophotrochozoa</taxon>
        <taxon>Platyhelminthes</taxon>
        <taxon>Cestoda</taxon>
        <taxon>Eucestoda</taxon>
        <taxon>Cyclophyllidea</taxon>
        <taxon>Taeniidae</taxon>
        <taxon>Taenia</taxon>
    </lineage>
</organism>
<evidence type="ECO:0000256" key="1">
    <source>
        <dbReference type="SAM" id="Coils"/>
    </source>
</evidence>
<feature type="coiled-coil region" evidence="1">
    <location>
        <begin position="257"/>
        <end position="315"/>
    </location>
</feature>
<dbReference type="EMBL" id="JAKROA010000004">
    <property type="protein sequence ID" value="KAL5107461.1"/>
    <property type="molecule type" value="Genomic_DNA"/>
</dbReference>
<dbReference type="InterPro" id="IPR022735">
    <property type="entry name" value="bMERB_dom"/>
</dbReference>
<dbReference type="PROSITE" id="PS51848">
    <property type="entry name" value="BMERB"/>
    <property type="match status" value="1"/>
</dbReference>
<reference evidence="4 5" key="1">
    <citation type="journal article" date="2022" name="Front. Cell. Infect. Microbiol.">
        <title>The Genomes of Two Strains of Taenia crassiceps the Animal Model for the Study of Human Cysticercosis.</title>
        <authorList>
            <person name="Bobes R.J."/>
            <person name="Estrada K."/>
            <person name="Rios-Valencia D.G."/>
            <person name="Calderon-Gallegos A."/>
            <person name="de la Torre P."/>
            <person name="Carrero J.C."/>
            <person name="Sanchez-Flores A."/>
            <person name="Laclette J.P."/>
        </authorList>
    </citation>
    <scope>NUCLEOTIDE SEQUENCE [LARGE SCALE GENOMIC DNA]</scope>
    <source>
        <strain evidence="4">WFUcys</strain>
    </source>
</reference>
<dbReference type="SMART" id="SM01203">
    <property type="entry name" value="DUF3585"/>
    <property type="match status" value="1"/>
</dbReference>
<comment type="caution">
    <text evidence="4">The sequence shown here is derived from an EMBL/GenBank/DDBJ whole genome shotgun (WGS) entry which is preliminary data.</text>
</comment>
<feature type="compositionally biased region" description="Polar residues" evidence="2">
    <location>
        <begin position="61"/>
        <end position="74"/>
    </location>
</feature>
<name>A0ABR4QCK5_9CEST</name>
<evidence type="ECO:0000313" key="5">
    <source>
        <dbReference type="Proteomes" id="UP001651158"/>
    </source>
</evidence>
<evidence type="ECO:0000313" key="4">
    <source>
        <dbReference type="EMBL" id="KAL5107461.1"/>
    </source>
</evidence>
<keyword evidence="5" id="KW-1185">Reference proteome</keyword>
<feature type="domain" description="BMERB" evidence="3">
    <location>
        <begin position="271"/>
        <end position="372"/>
    </location>
</feature>
<protein>
    <recommendedName>
        <fullName evidence="3">BMERB domain-containing protein</fullName>
    </recommendedName>
</protein>